<accession>D2MLV2</accession>
<proteinExistence type="predicted"/>
<dbReference type="OrthoDB" id="9794275at2"/>
<evidence type="ECO:0008006" key="3">
    <source>
        <dbReference type="Google" id="ProtNLM"/>
    </source>
</evidence>
<dbReference type="RefSeq" id="WP_006626373.1">
    <property type="nucleotide sequence ID" value="NZ_ADFR01000001.1"/>
</dbReference>
<dbReference type="Gene3D" id="3.30.70.120">
    <property type="match status" value="1"/>
</dbReference>
<organism evidence="1 2">
    <name type="scientific">Bulleidia extructa W1219</name>
    <dbReference type="NCBI Taxonomy" id="679192"/>
    <lineage>
        <taxon>Bacteria</taxon>
        <taxon>Bacillati</taxon>
        <taxon>Bacillota</taxon>
        <taxon>Erysipelotrichia</taxon>
        <taxon>Erysipelotrichales</taxon>
        <taxon>Erysipelotrichaceae</taxon>
        <taxon>Bulleidia</taxon>
    </lineage>
</organism>
<dbReference type="Proteomes" id="UP000005017">
    <property type="component" value="Unassembled WGS sequence"/>
</dbReference>
<dbReference type="InterPro" id="IPR011322">
    <property type="entry name" value="N-reg_PII-like_a/b"/>
</dbReference>
<comment type="caution">
    <text evidence="1">The sequence shown here is derived from an EMBL/GenBank/DDBJ whole genome shotgun (WGS) entry which is preliminary data.</text>
</comment>
<dbReference type="EMBL" id="ADFR01000001">
    <property type="protein sequence ID" value="EFC06511.1"/>
    <property type="molecule type" value="Genomic_DNA"/>
</dbReference>
<dbReference type="InterPro" id="IPR010375">
    <property type="entry name" value="CdAMP_rec"/>
</dbReference>
<name>D2MLV2_9FIRM</name>
<protein>
    <recommendedName>
        <fullName evidence="3">Transcriptional regulator</fullName>
    </recommendedName>
</protein>
<dbReference type="Pfam" id="PF06153">
    <property type="entry name" value="CdAMP_rec"/>
    <property type="match status" value="1"/>
</dbReference>
<dbReference type="SUPFAM" id="SSF54913">
    <property type="entry name" value="GlnB-like"/>
    <property type="match status" value="1"/>
</dbReference>
<dbReference type="PANTHER" id="PTHR38456">
    <property type="entry name" value="CYCLIC DI-AMP RECEPTOR A"/>
    <property type="match status" value="1"/>
</dbReference>
<keyword evidence="2" id="KW-1185">Reference proteome</keyword>
<evidence type="ECO:0000313" key="2">
    <source>
        <dbReference type="Proteomes" id="UP000005017"/>
    </source>
</evidence>
<evidence type="ECO:0000313" key="1">
    <source>
        <dbReference type="EMBL" id="EFC06511.1"/>
    </source>
</evidence>
<dbReference type="InterPro" id="IPR015867">
    <property type="entry name" value="N-reg_PII/ATP_PRibTrfase_C"/>
</dbReference>
<gene>
    <name evidence="1" type="ORF">HMPREF9013_1457</name>
</gene>
<dbReference type="eggNOG" id="COG3870">
    <property type="taxonomic scope" value="Bacteria"/>
</dbReference>
<reference evidence="2" key="1">
    <citation type="submission" date="2009-12" db="EMBL/GenBank/DDBJ databases">
        <title>Sequence of Clostridiales genomosp. BVAB3 str. UPII9-5.</title>
        <authorList>
            <person name="Madupu R."/>
            <person name="Durkin A.S."/>
            <person name="Torralba M."/>
            <person name="Methe B."/>
            <person name="Sutton G.G."/>
            <person name="Strausberg R.L."/>
            <person name="Nelson K.E."/>
        </authorList>
    </citation>
    <scope>NUCLEOTIDE SEQUENCE [LARGE SCALE GENOMIC DNA]</scope>
    <source>
        <strain evidence="2">W1219</strain>
    </source>
</reference>
<dbReference type="STRING" id="679192.HMPREF9013_1457"/>
<dbReference type="AlphaFoldDB" id="D2MLV2"/>
<dbReference type="PANTHER" id="PTHR38456:SF1">
    <property type="entry name" value="CYCLIC DI-AMP RECEPTOR A"/>
    <property type="match status" value="1"/>
</dbReference>
<sequence>MKLVLAIVSNDDATAVSAALMENNFYMTKLATTGGFLRAGNTTFIVGTEDELVDKCIEIIGTEAKKRTEIVPSTASYDLSHYASFPVEVQVGGATIFVLDVDQFKKL</sequence>